<sequence length="157" mass="17192">MRRIGMFYYMLAFVMGLAIALQAPINAALARSLDNTPIMAAVVSFVIGSACLIAIAFFSHSLNFHTLKALTQQNWWKFLGGILGAFFVFGSIMLAPKIGLINMFILALMGQLVTSVVLDSIGAFELSVRAISWQKIVGLCVMFVGLGIFFQKELFSQ</sequence>
<accession>A0A3D8I3A3</accession>
<proteinExistence type="predicted"/>
<feature type="transmembrane region" description="Helical" evidence="1">
    <location>
        <begin position="74"/>
        <end position="94"/>
    </location>
</feature>
<name>A0A3D8I3A3_9HELI</name>
<gene>
    <name evidence="2" type="ORF">CQA63_06600</name>
</gene>
<evidence type="ECO:0000256" key="1">
    <source>
        <dbReference type="SAM" id="Phobius"/>
    </source>
</evidence>
<evidence type="ECO:0000313" key="3">
    <source>
        <dbReference type="Proteomes" id="UP000256599"/>
    </source>
</evidence>
<keyword evidence="1" id="KW-0812">Transmembrane</keyword>
<keyword evidence="1" id="KW-0472">Membrane</keyword>
<comment type="caution">
    <text evidence="2">The sequence shown here is derived from an EMBL/GenBank/DDBJ whole genome shotgun (WGS) entry which is preliminary data.</text>
</comment>
<dbReference type="GO" id="GO:0005886">
    <property type="term" value="C:plasma membrane"/>
    <property type="evidence" value="ECO:0007669"/>
    <property type="project" value="TreeGrafter"/>
</dbReference>
<dbReference type="Pfam" id="PF04657">
    <property type="entry name" value="DMT_YdcZ"/>
    <property type="match status" value="1"/>
</dbReference>
<protein>
    <submittedName>
        <fullName evidence="2">EamA-like transporter family protein</fullName>
    </submittedName>
</protein>
<reference evidence="2 3" key="1">
    <citation type="submission" date="2018-04" db="EMBL/GenBank/DDBJ databases">
        <title>Novel Campyloabacter and Helicobacter Species and Strains.</title>
        <authorList>
            <person name="Mannion A.J."/>
            <person name="Shen Z."/>
            <person name="Fox J.G."/>
        </authorList>
    </citation>
    <scope>NUCLEOTIDE SEQUENCE [LARGE SCALE GENOMIC DNA]</scope>
    <source>
        <strain evidence="2 3">MIT 98-6070</strain>
    </source>
</reference>
<dbReference type="InterPro" id="IPR006750">
    <property type="entry name" value="YdcZ"/>
</dbReference>
<dbReference type="Proteomes" id="UP000256599">
    <property type="component" value="Unassembled WGS sequence"/>
</dbReference>
<feature type="transmembrane region" description="Helical" evidence="1">
    <location>
        <begin position="130"/>
        <end position="150"/>
    </location>
</feature>
<keyword evidence="1" id="KW-1133">Transmembrane helix</keyword>
<organism evidence="2 3">
    <name type="scientific">Helicobacter marmotae</name>
    <dbReference type="NCBI Taxonomy" id="152490"/>
    <lineage>
        <taxon>Bacteria</taxon>
        <taxon>Pseudomonadati</taxon>
        <taxon>Campylobacterota</taxon>
        <taxon>Epsilonproteobacteria</taxon>
        <taxon>Campylobacterales</taxon>
        <taxon>Helicobacteraceae</taxon>
        <taxon>Helicobacter</taxon>
    </lineage>
</organism>
<keyword evidence="3" id="KW-1185">Reference proteome</keyword>
<feature type="transmembrane region" description="Helical" evidence="1">
    <location>
        <begin position="40"/>
        <end position="62"/>
    </location>
</feature>
<evidence type="ECO:0000313" key="2">
    <source>
        <dbReference type="EMBL" id="RDU59565.1"/>
    </source>
</evidence>
<dbReference type="AlphaFoldDB" id="A0A3D8I3A3"/>
<dbReference type="PANTHER" id="PTHR34821">
    <property type="entry name" value="INNER MEMBRANE PROTEIN YDCZ"/>
    <property type="match status" value="1"/>
</dbReference>
<dbReference type="EMBL" id="NXLR01000011">
    <property type="protein sequence ID" value="RDU59565.1"/>
    <property type="molecule type" value="Genomic_DNA"/>
</dbReference>
<dbReference type="PANTHER" id="PTHR34821:SF2">
    <property type="entry name" value="INNER MEMBRANE PROTEIN YDCZ"/>
    <property type="match status" value="1"/>
</dbReference>
<feature type="transmembrane region" description="Helical" evidence="1">
    <location>
        <begin position="100"/>
        <end position="118"/>
    </location>
</feature>